<dbReference type="PANTHER" id="PTHR30576:SF0">
    <property type="entry name" value="UNDECAPRENYL-PHOSPHATE N-ACETYLGALACTOSAMINYL 1-PHOSPHATE TRANSFERASE-RELATED"/>
    <property type="match status" value="1"/>
</dbReference>
<feature type="transmembrane region" description="Helical" evidence="2">
    <location>
        <begin position="6"/>
        <end position="26"/>
    </location>
</feature>
<protein>
    <submittedName>
        <fullName evidence="4">UDP-N-acetylgalactosaminyltransferase</fullName>
    </submittedName>
</protein>
<keyword evidence="2" id="KW-1133">Transmembrane helix</keyword>
<dbReference type="KEGG" id="anf:AQPE_0372"/>
<dbReference type="Proteomes" id="UP001193389">
    <property type="component" value="Chromosome"/>
</dbReference>
<sequence>MSRKTTLFYAADISLVTLSFLLLIWAKPASLRVYLPQYFEPFVIFLCIWLVASIPTKKYSVKGKESFNDFMVPVVLSGFITLGVVCILIVGYNRFAYSRMIVFGTLALSGFLEILLFSLYYYYRKLNRSSDNFESVMFYLKQLETQPTSTSYVSLFESDHEEDYPVHNLLHYREFLLEQTSEPVYQFICRHVEEINDRTLVLSTTSHFVVEMTSGLSKVIINLQPTNDIKRVNKFFEMVNTKLDVGGLFIGCVITNEIRKANIFRKYPWAIKHIIYSIYFIFKRIFPKLPLLKKIYFFMTNGFDRPMSKAEAIGRLYCCGFEVLENQQFSDRLFFVAHKTTEPTFDLKPTYGPLISLKRIGKNGKIIHVYKLRTMHPYAEYIQEYVFAKNQLQEGGKFKDDFRISTSGRILRKLWIDELPMLFNMLMGDLKLVGVRPLSRHYFNLYSKELQERRMKHRPGLVPPFYADMPVTLDEIMASELKYLAAYEKHPFRTDWIYFGKAFNNILIKRKRSN</sequence>
<accession>A0A5K7S436</accession>
<dbReference type="PANTHER" id="PTHR30576">
    <property type="entry name" value="COLANIC BIOSYNTHESIS UDP-GLUCOSE LIPID CARRIER TRANSFERASE"/>
    <property type="match status" value="1"/>
</dbReference>
<evidence type="ECO:0000256" key="2">
    <source>
        <dbReference type="SAM" id="Phobius"/>
    </source>
</evidence>
<proteinExistence type="inferred from homology"/>
<dbReference type="EMBL" id="AP018694">
    <property type="protein sequence ID" value="BBE16235.1"/>
    <property type="molecule type" value="Genomic_DNA"/>
</dbReference>
<keyword evidence="2" id="KW-0812">Transmembrane</keyword>
<feature type="transmembrane region" description="Helical" evidence="2">
    <location>
        <begin position="38"/>
        <end position="55"/>
    </location>
</feature>
<feature type="transmembrane region" description="Helical" evidence="2">
    <location>
        <begin position="102"/>
        <end position="123"/>
    </location>
</feature>
<keyword evidence="5" id="KW-1185">Reference proteome</keyword>
<organism evidence="4 5">
    <name type="scientific">Aquipluma nitroreducens</name>
    <dbReference type="NCBI Taxonomy" id="2010828"/>
    <lineage>
        <taxon>Bacteria</taxon>
        <taxon>Pseudomonadati</taxon>
        <taxon>Bacteroidota</taxon>
        <taxon>Bacteroidia</taxon>
        <taxon>Marinilabiliales</taxon>
        <taxon>Prolixibacteraceae</taxon>
        <taxon>Aquipluma</taxon>
    </lineage>
</organism>
<dbReference type="Pfam" id="PF02397">
    <property type="entry name" value="Bac_transf"/>
    <property type="match status" value="1"/>
</dbReference>
<keyword evidence="2" id="KW-0472">Membrane</keyword>
<dbReference type="InterPro" id="IPR003362">
    <property type="entry name" value="Bact_transf"/>
</dbReference>
<evidence type="ECO:0000259" key="3">
    <source>
        <dbReference type="Pfam" id="PF02397"/>
    </source>
</evidence>
<feature type="domain" description="Bacterial sugar transferase" evidence="3">
    <location>
        <begin position="355"/>
        <end position="483"/>
    </location>
</feature>
<dbReference type="AlphaFoldDB" id="A0A5K7S436"/>
<evidence type="ECO:0000313" key="4">
    <source>
        <dbReference type="EMBL" id="BBE16235.1"/>
    </source>
</evidence>
<reference evidence="4" key="1">
    <citation type="journal article" date="2020" name="Int. J. Syst. Evol. Microbiol.">
        <title>Aquipluma nitroreducens gen. nov. sp. nov., a novel facultatively anaerobic bacterium isolated from a freshwater lake.</title>
        <authorList>
            <person name="Watanabe M."/>
            <person name="Kojima H."/>
            <person name="Fukui M."/>
        </authorList>
    </citation>
    <scope>NUCLEOTIDE SEQUENCE</scope>
    <source>
        <strain evidence="4">MeG22</strain>
    </source>
</reference>
<gene>
    <name evidence="4" type="ORF">AQPE_0372</name>
</gene>
<dbReference type="GO" id="GO:0016780">
    <property type="term" value="F:phosphotransferase activity, for other substituted phosphate groups"/>
    <property type="evidence" value="ECO:0007669"/>
    <property type="project" value="TreeGrafter"/>
</dbReference>
<evidence type="ECO:0000256" key="1">
    <source>
        <dbReference type="ARBA" id="ARBA00006464"/>
    </source>
</evidence>
<feature type="transmembrane region" description="Helical" evidence="2">
    <location>
        <begin position="70"/>
        <end position="90"/>
    </location>
</feature>
<comment type="similarity">
    <text evidence="1">Belongs to the bacterial sugar transferase family.</text>
</comment>
<evidence type="ECO:0000313" key="5">
    <source>
        <dbReference type="Proteomes" id="UP001193389"/>
    </source>
</evidence>
<dbReference type="RefSeq" id="WP_318349327.1">
    <property type="nucleotide sequence ID" value="NZ_AP018694.1"/>
</dbReference>
<name>A0A5K7S436_9BACT</name>